<dbReference type="EMBL" id="CP001339">
    <property type="protein sequence ID" value="ACL71123.1"/>
    <property type="molecule type" value="Genomic_DNA"/>
</dbReference>
<evidence type="ECO:0000313" key="2">
    <source>
        <dbReference type="EMBL" id="ACL71123.1"/>
    </source>
</evidence>
<dbReference type="AlphaFoldDB" id="B8GST8"/>
<evidence type="ECO:0000259" key="1">
    <source>
        <dbReference type="Pfam" id="PF13380"/>
    </source>
</evidence>
<dbReference type="RefSeq" id="WP_012636612.1">
    <property type="nucleotide sequence ID" value="NC_011901.1"/>
</dbReference>
<dbReference type="Proteomes" id="UP000002383">
    <property type="component" value="Chromosome"/>
</dbReference>
<dbReference type="KEGG" id="tgr:Tgr7_0019"/>
<dbReference type="PANTHER" id="PTHR33303:SF2">
    <property type="entry name" value="COA-BINDING DOMAIN-CONTAINING PROTEIN"/>
    <property type="match status" value="1"/>
</dbReference>
<evidence type="ECO:0000313" key="3">
    <source>
        <dbReference type="Proteomes" id="UP000002383"/>
    </source>
</evidence>
<dbReference type="InterPro" id="IPR003781">
    <property type="entry name" value="CoA-bd"/>
</dbReference>
<organism evidence="2 3">
    <name type="scientific">Thioalkalivibrio sulfidiphilus (strain HL-EbGR7)</name>
    <dbReference type="NCBI Taxonomy" id="396588"/>
    <lineage>
        <taxon>Bacteria</taxon>
        <taxon>Pseudomonadati</taxon>
        <taxon>Pseudomonadota</taxon>
        <taxon>Gammaproteobacteria</taxon>
        <taxon>Chromatiales</taxon>
        <taxon>Ectothiorhodospiraceae</taxon>
        <taxon>Thioalkalivibrio</taxon>
    </lineage>
</organism>
<accession>B8GST8</accession>
<proteinExistence type="predicted"/>
<name>B8GST8_THISH</name>
<keyword evidence="3" id="KW-1185">Reference proteome</keyword>
<gene>
    <name evidence="2" type="ordered locus">Tgr7_0019</name>
</gene>
<dbReference type="InterPro" id="IPR036291">
    <property type="entry name" value="NAD(P)-bd_dom_sf"/>
</dbReference>
<dbReference type="Gene3D" id="3.40.50.720">
    <property type="entry name" value="NAD(P)-binding Rossmann-like Domain"/>
    <property type="match status" value="1"/>
</dbReference>
<dbReference type="OrthoDB" id="9807426at2"/>
<dbReference type="eggNOG" id="COG1832">
    <property type="taxonomic scope" value="Bacteria"/>
</dbReference>
<feature type="domain" description="CoA-binding" evidence="1">
    <location>
        <begin position="6"/>
        <end position="119"/>
    </location>
</feature>
<sequence length="124" mass="13442">MGNESRTVLVLGASPKPERFAHKAILTLTRHGHRVIPVGPRPGEIGGWPVRQRLDEVDEPVHTLTLYLGPARSVQEIDAILALAPQRVILNPGTESAELEDALDGAGIAWVHDCTLLMLDGGRF</sequence>
<dbReference type="Pfam" id="PF13380">
    <property type="entry name" value="CoA_binding_2"/>
    <property type="match status" value="1"/>
</dbReference>
<protein>
    <recommendedName>
        <fullName evidence="1">CoA-binding domain-containing protein</fullName>
    </recommendedName>
</protein>
<dbReference type="HOGENOM" id="CLU_112567_1_2_6"/>
<dbReference type="STRING" id="396588.Tgr7_0019"/>
<dbReference type="PANTHER" id="PTHR33303">
    <property type="entry name" value="CYTOPLASMIC PROTEIN-RELATED"/>
    <property type="match status" value="1"/>
</dbReference>
<dbReference type="SUPFAM" id="SSF51735">
    <property type="entry name" value="NAD(P)-binding Rossmann-fold domains"/>
    <property type="match status" value="1"/>
</dbReference>
<reference evidence="2 3" key="1">
    <citation type="journal article" date="2011" name="Stand. Genomic Sci.">
        <title>Complete genome sequence of 'Thioalkalivibrio sulfidophilus' HL-EbGr7.</title>
        <authorList>
            <person name="Muyzer G."/>
            <person name="Sorokin D.Y."/>
            <person name="Mavromatis K."/>
            <person name="Lapidus A."/>
            <person name="Clum A."/>
            <person name="Ivanova N."/>
            <person name="Pati A."/>
            <person name="d'Haeseleer P."/>
            <person name="Woyke T."/>
            <person name="Kyrpides N.C."/>
        </authorList>
    </citation>
    <scope>NUCLEOTIDE SEQUENCE [LARGE SCALE GENOMIC DNA]</scope>
    <source>
        <strain evidence="2 3">HL-EbGR7</strain>
    </source>
</reference>